<dbReference type="InterPro" id="IPR011993">
    <property type="entry name" value="PH-like_dom_sf"/>
</dbReference>
<dbReference type="SUPFAM" id="SSF50044">
    <property type="entry name" value="SH3-domain"/>
    <property type="match status" value="1"/>
</dbReference>
<keyword evidence="7 12" id="KW-0067">ATP-binding</keyword>
<dbReference type="Gene3D" id="1.20.120.720">
    <property type="entry name" value="Myosin VI head, motor domain, U50 subdomain"/>
    <property type="match status" value="1"/>
</dbReference>
<feature type="region of interest" description="Disordered" evidence="13">
    <location>
        <begin position="2444"/>
        <end position="2487"/>
    </location>
</feature>
<dbReference type="GO" id="GO:0005524">
    <property type="term" value="F:ATP binding"/>
    <property type="evidence" value="ECO:0007669"/>
    <property type="project" value="UniProtKB-UniRule"/>
</dbReference>
<evidence type="ECO:0000256" key="1">
    <source>
        <dbReference type="ARBA" id="ARBA00004496"/>
    </source>
</evidence>
<dbReference type="Pfam" id="PF00784">
    <property type="entry name" value="MyTH4"/>
    <property type="match status" value="2"/>
</dbReference>
<keyword evidence="4" id="KW-0963">Cytoplasm</keyword>
<evidence type="ECO:0000256" key="12">
    <source>
        <dbReference type="PROSITE-ProRule" id="PRU00782"/>
    </source>
</evidence>
<evidence type="ECO:0000313" key="18">
    <source>
        <dbReference type="Proteomes" id="UP000808372"/>
    </source>
</evidence>
<dbReference type="InterPro" id="IPR036028">
    <property type="entry name" value="SH3-like_dom_sf"/>
</dbReference>
<keyword evidence="9 12" id="KW-0505">Motor protein</keyword>
<dbReference type="InterPro" id="IPR019749">
    <property type="entry name" value="Band_41_domain"/>
</dbReference>
<dbReference type="CDD" id="cd14473">
    <property type="entry name" value="FERM_B-lobe"/>
    <property type="match status" value="1"/>
</dbReference>
<dbReference type="PROSITE" id="PS50002">
    <property type="entry name" value="SH3"/>
    <property type="match status" value="1"/>
</dbReference>
<dbReference type="SMART" id="SM00295">
    <property type="entry name" value="B41"/>
    <property type="match status" value="1"/>
</dbReference>
<evidence type="ECO:0000256" key="4">
    <source>
        <dbReference type="ARBA" id="ARBA00022490"/>
    </source>
</evidence>
<evidence type="ECO:0000256" key="10">
    <source>
        <dbReference type="ARBA" id="ARBA00023203"/>
    </source>
</evidence>
<evidence type="ECO:0000256" key="3">
    <source>
        <dbReference type="ARBA" id="ARBA00022443"/>
    </source>
</evidence>
<feature type="domain" description="MyTH4" evidence="16">
    <location>
        <begin position="1497"/>
        <end position="1645"/>
    </location>
</feature>
<dbReference type="SUPFAM" id="SSF47031">
    <property type="entry name" value="Second domain of FERM"/>
    <property type="match status" value="1"/>
</dbReference>
<dbReference type="InterPro" id="IPR027417">
    <property type="entry name" value="P-loop_NTPase"/>
</dbReference>
<feature type="compositionally biased region" description="Basic and acidic residues" evidence="13">
    <location>
        <begin position="39"/>
        <end position="48"/>
    </location>
</feature>
<accession>A0A8U0PTD1</accession>
<feature type="compositionally biased region" description="Basic and acidic residues" evidence="13">
    <location>
        <begin position="1405"/>
        <end position="1426"/>
    </location>
</feature>
<dbReference type="GO" id="GO:0003779">
    <property type="term" value="F:actin binding"/>
    <property type="evidence" value="ECO:0007669"/>
    <property type="project" value="UniProtKB-KW"/>
</dbReference>
<feature type="compositionally biased region" description="Low complexity" evidence="13">
    <location>
        <begin position="1907"/>
        <end position="1928"/>
    </location>
</feature>
<feature type="compositionally biased region" description="Basic and acidic residues" evidence="13">
    <location>
        <begin position="8"/>
        <end position="29"/>
    </location>
</feature>
<evidence type="ECO:0000256" key="7">
    <source>
        <dbReference type="ARBA" id="ARBA00022840"/>
    </source>
</evidence>
<dbReference type="PRINTS" id="PR00193">
    <property type="entry name" value="MYOSINHEAVY"/>
</dbReference>
<dbReference type="PROSITE" id="PS50096">
    <property type="entry name" value="IQ"/>
    <property type="match status" value="2"/>
</dbReference>
<dbReference type="Gene3D" id="2.30.29.30">
    <property type="entry name" value="Pleckstrin-homology domain (PH domain)/Phosphotyrosine-binding domain (PTB)"/>
    <property type="match status" value="1"/>
</dbReference>
<dbReference type="InterPro" id="IPR036961">
    <property type="entry name" value="Kinesin_motor_dom_sf"/>
</dbReference>
<dbReference type="InterPro" id="IPR035963">
    <property type="entry name" value="FERM_2"/>
</dbReference>
<evidence type="ECO:0000259" key="14">
    <source>
        <dbReference type="PROSITE" id="PS50002"/>
    </source>
</evidence>
<dbReference type="PROSITE" id="PS50057">
    <property type="entry name" value="FERM_3"/>
    <property type="match status" value="1"/>
</dbReference>
<name>A0A8U0PTD1_SALNM</name>
<evidence type="ECO:0000256" key="2">
    <source>
        <dbReference type="ARBA" id="ARBA00008314"/>
    </source>
</evidence>
<dbReference type="PROSITE" id="PS51016">
    <property type="entry name" value="MYTH4"/>
    <property type="match status" value="2"/>
</dbReference>
<evidence type="ECO:0000256" key="6">
    <source>
        <dbReference type="ARBA" id="ARBA00022741"/>
    </source>
</evidence>
<dbReference type="InterPro" id="IPR051567">
    <property type="entry name" value="Unconventional_Myosin_ATPase"/>
</dbReference>
<evidence type="ECO:0000313" key="19">
    <source>
        <dbReference type="RefSeq" id="XP_038830865.1"/>
    </source>
</evidence>
<dbReference type="Pfam" id="PF00373">
    <property type="entry name" value="FERM_M"/>
    <property type="match status" value="1"/>
</dbReference>
<proteinExistence type="inferred from homology"/>
<dbReference type="PANTHER" id="PTHR22692">
    <property type="entry name" value="MYOSIN VII, XV"/>
    <property type="match status" value="1"/>
</dbReference>
<gene>
    <name evidence="19" type="primary">LOC120029655</name>
</gene>
<feature type="compositionally biased region" description="Pro residues" evidence="13">
    <location>
        <begin position="2450"/>
        <end position="2462"/>
    </location>
</feature>
<dbReference type="InterPro" id="IPR001609">
    <property type="entry name" value="Myosin_head_motor_dom-like"/>
</dbReference>
<keyword evidence="8 12" id="KW-0518">Myosin</keyword>
<dbReference type="SMART" id="SM00015">
    <property type="entry name" value="IQ"/>
    <property type="match status" value="2"/>
</dbReference>
<feature type="compositionally biased region" description="Pro residues" evidence="13">
    <location>
        <begin position="1983"/>
        <end position="2017"/>
    </location>
</feature>
<feature type="domain" description="FERM" evidence="15">
    <location>
        <begin position="2694"/>
        <end position="2997"/>
    </location>
</feature>
<evidence type="ECO:0000256" key="9">
    <source>
        <dbReference type="ARBA" id="ARBA00023175"/>
    </source>
</evidence>
<feature type="region of interest" description="Disordered" evidence="13">
    <location>
        <begin position="1907"/>
        <end position="2157"/>
    </location>
</feature>
<dbReference type="GO" id="GO:0005737">
    <property type="term" value="C:cytoplasm"/>
    <property type="evidence" value="ECO:0007669"/>
    <property type="project" value="UniProtKB-SubCell"/>
</dbReference>
<feature type="binding site" evidence="12">
    <location>
        <begin position="724"/>
        <end position="731"/>
    </location>
    <ligand>
        <name>ATP</name>
        <dbReference type="ChEBI" id="CHEBI:30616"/>
    </ligand>
</feature>
<feature type="region of interest" description="Disordered" evidence="13">
    <location>
        <begin position="142"/>
        <end position="165"/>
    </location>
</feature>
<dbReference type="Gene3D" id="1.20.5.190">
    <property type="match status" value="1"/>
</dbReference>
<evidence type="ECO:0000259" key="15">
    <source>
        <dbReference type="PROSITE" id="PS50057"/>
    </source>
</evidence>
<dbReference type="Proteomes" id="UP000808372">
    <property type="component" value="Chromosome 35"/>
</dbReference>
<dbReference type="SMART" id="SM00326">
    <property type="entry name" value="SH3"/>
    <property type="match status" value="1"/>
</dbReference>
<evidence type="ECO:0000256" key="11">
    <source>
        <dbReference type="PROSITE-ProRule" id="PRU00192"/>
    </source>
</evidence>
<dbReference type="PROSITE" id="PS51456">
    <property type="entry name" value="MYOSIN_MOTOR"/>
    <property type="match status" value="1"/>
</dbReference>
<feature type="domain" description="MyTH4" evidence="16">
    <location>
        <begin position="2535"/>
        <end position="2688"/>
    </location>
</feature>
<feature type="compositionally biased region" description="Polar residues" evidence="13">
    <location>
        <begin position="282"/>
        <end position="296"/>
    </location>
</feature>
<dbReference type="KEGG" id="snh:120029655"/>
<feature type="region of interest" description="Disordered" evidence="13">
    <location>
        <begin position="1"/>
        <end position="125"/>
    </location>
</feature>
<dbReference type="InterPro" id="IPR000857">
    <property type="entry name" value="MyTH4_dom"/>
</dbReference>
<protein>
    <submittedName>
        <fullName evidence="19">Unconventional myosin-XV-like</fullName>
    </submittedName>
</protein>
<dbReference type="GO" id="GO:0016459">
    <property type="term" value="C:myosin complex"/>
    <property type="evidence" value="ECO:0007669"/>
    <property type="project" value="UniProtKB-KW"/>
</dbReference>
<organism evidence="18 19">
    <name type="scientific">Salvelinus namaycush</name>
    <name type="common">Lake trout</name>
    <name type="synonym">Salmo namaycush</name>
    <dbReference type="NCBI Taxonomy" id="8040"/>
    <lineage>
        <taxon>Eukaryota</taxon>
        <taxon>Metazoa</taxon>
        <taxon>Chordata</taxon>
        <taxon>Craniata</taxon>
        <taxon>Vertebrata</taxon>
        <taxon>Euteleostomi</taxon>
        <taxon>Actinopterygii</taxon>
        <taxon>Neopterygii</taxon>
        <taxon>Teleostei</taxon>
        <taxon>Protacanthopterygii</taxon>
        <taxon>Salmoniformes</taxon>
        <taxon>Salmonidae</taxon>
        <taxon>Salmoninae</taxon>
        <taxon>Salvelinus</taxon>
    </lineage>
</organism>
<dbReference type="Pfam" id="PF26570">
    <property type="entry name" value="MYO15"/>
    <property type="match status" value="1"/>
</dbReference>
<feature type="compositionally biased region" description="Polar residues" evidence="13">
    <location>
        <begin position="2468"/>
        <end position="2487"/>
    </location>
</feature>
<evidence type="ECO:0000256" key="13">
    <source>
        <dbReference type="SAM" id="MobiDB-lite"/>
    </source>
</evidence>
<feature type="region of interest" description="Actin-binding" evidence="12">
    <location>
        <begin position="1213"/>
        <end position="1235"/>
    </location>
</feature>
<feature type="compositionally biased region" description="Low complexity" evidence="13">
    <location>
        <begin position="345"/>
        <end position="364"/>
    </location>
</feature>
<dbReference type="Pfam" id="PF07653">
    <property type="entry name" value="SH3_2"/>
    <property type="match status" value="1"/>
</dbReference>
<feature type="compositionally biased region" description="Polar residues" evidence="13">
    <location>
        <begin position="411"/>
        <end position="425"/>
    </location>
</feature>
<dbReference type="GO" id="GO:0003774">
    <property type="term" value="F:cytoskeletal motor activity"/>
    <property type="evidence" value="ECO:0007669"/>
    <property type="project" value="UniProtKB-UniRule"/>
</dbReference>
<evidence type="ECO:0000256" key="5">
    <source>
        <dbReference type="ARBA" id="ARBA00022737"/>
    </source>
</evidence>
<sequence length="3003" mass="335584">MFMKKKGQAQEKVDKPKKAQKPTKAEKKKAEKAKKAEKKKAEKAEGKKGKGKQKATPAEEEAQPLKDVSLSKADAAKHKAQILKLAKQTKTSIKDKNASSSPLESQEDEAASTSSKAPKGPSRMMLLKSKGNDLKACLVEGEQEQAKEEQQDGEGETKQGSRKNIGLVLGRVKMASVRQRSNKMLVKPGEEATTAGSTDAVSAKPTDSLVTRRKGVTTLRHVSGWIRGKMPKGFNLRSKLKVVTQAIGFSHWLPLQAIKQREGATSSKHSLLKHRMAMRAASKTSLASKKNRTSGNGAEDKSAVTQKRQAGESGDDPHSTSPPAAIVLPRMNKLGMGKAKGILPAQPSQTAQQASSSTPGSSTAVGATLEAPKPPKPGARLVLPVKPDLTLLKSIKKPVPGAAPEPRRTESTNGSTGAQRPTPETSNEDRKREAALKGNEGFSILQAARGKLGNDQFKLTKLSKPLATAAIEVGPSRGAIVPDRETGAAFAGPPTDGPESGEPVRLTGEPARVGSRVGSYYEEEADREVAQLMGGGGLYPVGPLEVHWAGTTRMSGDPQDWLRADTLLPHQTVEKLTKWTVYEDGNQARTVPTHNGRGPWESEDPAQDMLESRLNNTTVAMPGSDQAVEVDEVEDLSQLEEVCESSVLLNLKKRFHRDSIYTYIGNMLLSLNPFKPLNLYTEDLRQQYQGKEQKRNPPHVYAIADAAFSQSQSSPQEQCIVISGQSGSGKTEATKLIVHYLSSMYQGRNNNLRQPMEVLPILESFGNAKTILNNNSSRFGKYLHIHILQGVVVGTSLSKYLLEKSRVVFQSDEERNYHVFYELLAGMNDWDKQELYLQGAETYYYLNQGGSCELKGKLDKQDFLLLVQCFETIGLHADQISTVWAILSSILQLGNICFSSYEVCVREWSESFEVARIFSEAEARRVGSLLQVSSEALQTVITHKVTETTYDRIYCPLSVESAIESRDAIAKALYSVLFDWLLEQINDWLSPTEMDSTVGIVDIYGFEDLGVNSFEQLCINFANEQLQHFVNKAVVTQEQEEYSTEQIQWYPVPLQDFHSCLDLISSRPHGILRILDDQTCLPQATDHTFLQKCHYHHGNSPYYTKPKIPLPVFTVYHYAGAVTYQVHNFLNKNHDQFRTEVVELFARSLRGFNQSLTHSITHSINQSISVSQMVSGLFRKVQDNYLQQRELGWRGKGHRQQPSTVAAHFQQSLTELTTRLERCKTTFIRCFKPNYVKLPGIFDVDYVSTQLRHAGILETITIRKEGFPIRIPFSFFMERYGILLVERPATMSDKEQTVALLNFVGADEGQYQLGLTKVFLKEVLYQCVEDKWNSTQTWAAVTIQRNIRGFICRRNFRFFKQKAIVIQSHIRGHQARQYYKRLRLSFTQFWAAMMITRNTIKRRQWREQERNERSTVKPTTETEDHTSTGMDVGMLEIPADLSARLRSAAGRQHGSGVTEVAPPQVKAGHTLTLPLDIDSYPFSRYANTTLKDGWCQPQGYSLQRPLTYLEPEDACIALEIYKLILRFAGDSDLSDWQEQLLGNYIVEQGLTRPPLRDEILAQIAYTTWGRESEEGSLRGWLLLACCLSAFTPSPALDKSLLKYVSDKGPGEYRSLCQHKLLTSLHLPSPTSRLHPPSQLEWTANQRRGKMVLDVHTFNEEKITAEVESWTTGEQLASWLLHFRGLPEAPRGWSVSLLAEEGWSDLPGCDFVMDLLAGAETDTTLGTAHTHTDYLFNNEGNRMMTDLDGFIPPAPSMQAPGLPQQEAPWNGGDYQPSEGSRGRQMDAYLDDLFDPVLDQGPGDRERMAMLNRRMRGGGGMYGAGVPMTMPGYSMGMPMNPAMQGYGAQMMPSMMPAAPMPMMPTMMMPQPAAPAVNSQQMAAQQQAFINQQALLMAQQMTMQAMTMSQQQAQEQQQRQQQQQRQEQQQQRPERDVDFASPDQRESFKVKREFFQKIGSQPKPAAKPLKPRPAPSSPPKQTRPRSPSPPPAPRTLQPPPSPPAREPYPPSPPASPPPPTTSIRDIIKQYQNRPASDPRPFEPVRVPARSFVKKNDPKEEALAILMNKGPVQQQRKWAPPPPIQREPPRQRQPPPAWQSSPPSTRGPRSISNSMKQKQRSLADLFGTQGRSMNLPPAPPRSTPPYPPAIFESLPDPPAKAAPTLNLSGEESVRSQLHRFSASVYFSNSAMPGKLFLRKEVFYPRERFNHPYTLNLLCEQIMRDTYSDTCVRITREDRRKMKDLLASFHVGTSISSLQDDTMKTRIVMAARDNWENYFTRLFPVKGGTSGDTQLLGVSHRGIRLMKVARASGINPKHLRLLRSYSYAELLSVELRSADIVELSLKGEQLQLQSNRAPQITAMVSLFHQELLNGSDHVIALKSFVTDDKSLLSFRKGDIIKLLPIDGLQPDWCFGSIGGHSGLFPIDVTQPSAPPDYHHVHLDRLDERRKSMRAPKPPAATRPPAPRSTPHTGSAQPSRESSMLGSARSVQVSVQGSEMSEVQTFVMTEFAMKYFRDTATRMEGKGLLNGGRNFSEMLQYTEVPIQESLILYNDPGLNGLAVQAFLSVMQFMGDQPLGRHTSEGDCVSYILMLGKEKEFLRDEVYCQVIKQTTNNTHKERCTRGWRLLNLVAGFFPCSGTLNPYITCHLQNISQDPTHLYQELSQNCMENLFRTLIHGGRRHVPSHAEMEAILAGRQSRRFPIKLPGGVEFICKIRSFSVALEVVEDLCTDMGIQDPSEVKEFSIHASRDKDGMVRPLHSDEYLFDFLLDDGSIFLSFHRVIWTHPLHFDNDLYLEFHFQQVLGNYLDGELLLPGSGAAVVQQTAELAVLQHLAQGLTQEPSVLELKGYLPQQEGGSTNLEQIHTISLREITAMRSLSPRDAKARFLECLSSLPLFGSNIFLAQKVSHRSCPSPCLVAVNQEGVLFCHPNTQERALMIPLVEVQSLRSVKPKKDKKVPGVEMNYGNPGLLKTITIHLKQAKKLCHIIAVIMEELVRPPINSSVSSRNP</sequence>
<dbReference type="SMART" id="SM00139">
    <property type="entry name" value="MyTH4"/>
    <property type="match status" value="2"/>
</dbReference>
<comment type="similarity">
    <text evidence="2 12">Belongs to the TRAFAC class myosin-kinesin ATPase superfamily. Myosin family.</text>
</comment>
<dbReference type="RefSeq" id="XP_038830865.1">
    <property type="nucleotide sequence ID" value="XM_038974937.1"/>
</dbReference>
<evidence type="ECO:0000259" key="16">
    <source>
        <dbReference type="PROSITE" id="PS51016"/>
    </source>
</evidence>
<feature type="domain" description="SH3" evidence="14">
    <location>
        <begin position="2368"/>
        <end position="2429"/>
    </location>
</feature>
<dbReference type="FunFam" id="1.10.10.820:FF:000001">
    <property type="entry name" value="Myosin heavy chain"/>
    <property type="match status" value="1"/>
</dbReference>
<dbReference type="PANTHER" id="PTHR22692:SF16">
    <property type="entry name" value="MYOSIN XVB"/>
    <property type="match status" value="1"/>
</dbReference>
<feature type="region of interest" description="Disordered" evidence="13">
    <location>
        <begin position="275"/>
        <end position="325"/>
    </location>
</feature>
<dbReference type="Gene3D" id="1.25.40.530">
    <property type="entry name" value="MyTH4 domain"/>
    <property type="match status" value="2"/>
</dbReference>
<keyword evidence="3 11" id="KW-0728">SH3 domain</keyword>
<dbReference type="InterPro" id="IPR000299">
    <property type="entry name" value="FERM_domain"/>
</dbReference>
<dbReference type="Gene3D" id="3.40.850.10">
    <property type="entry name" value="Kinesin motor domain"/>
    <property type="match status" value="1"/>
</dbReference>
<feature type="compositionally biased region" description="Basic and acidic residues" evidence="13">
    <location>
        <begin position="144"/>
        <end position="159"/>
    </location>
</feature>
<dbReference type="InterPro" id="IPR000048">
    <property type="entry name" value="IQ_motif_EF-hand-BS"/>
</dbReference>
<dbReference type="Gene3D" id="6.20.240.20">
    <property type="match status" value="1"/>
</dbReference>
<feature type="region of interest" description="Disordered" evidence="13">
    <location>
        <begin position="345"/>
        <end position="438"/>
    </location>
</feature>
<dbReference type="SMART" id="SM00242">
    <property type="entry name" value="MYSc"/>
    <property type="match status" value="1"/>
</dbReference>
<dbReference type="SUPFAM" id="SSF52540">
    <property type="entry name" value="P-loop containing nucleoside triphosphate hydrolases"/>
    <property type="match status" value="1"/>
</dbReference>
<evidence type="ECO:0000256" key="8">
    <source>
        <dbReference type="ARBA" id="ARBA00023123"/>
    </source>
</evidence>
<dbReference type="InterPro" id="IPR059004">
    <property type="entry name" value="MYO15"/>
</dbReference>
<dbReference type="InterPro" id="IPR019748">
    <property type="entry name" value="FERM_central"/>
</dbReference>
<feature type="region of interest" description="Disordered" evidence="13">
    <location>
        <begin position="1752"/>
        <end position="1781"/>
    </location>
</feature>
<dbReference type="Gene3D" id="2.30.30.40">
    <property type="entry name" value="SH3 Domains"/>
    <property type="match status" value="1"/>
</dbReference>
<comment type="subcellular location">
    <subcellularLocation>
        <location evidence="1">Cytoplasm</location>
    </subcellularLocation>
</comment>
<dbReference type="GeneID" id="120029655"/>
<keyword evidence="5" id="KW-0677">Repeat</keyword>
<feature type="region of interest" description="Disordered" evidence="13">
    <location>
        <begin position="182"/>
        <end position="209"/>
    </location>
</feature>
<feature type="compositionally biased region" description="Pro residues" evidence="13">
    <location>
        <begin position="2075"/>
        <end position="2093"/>
    </location>
</feature>
<feature type="compositionally biased region" description="Pro residues" evidence="13">
    <location>
        <begin position="2132"/>
        <end position="2144"/>
    </location>
</feature>
<keyword evidence="6 12" id="KW-0547">Nucleotide-binding</keyword>
<feature type="domain" description="Myosin motor" evidence="17">
    <location>
        <begin position="631"/>
        <end position="1333"/>
    </location>
</feature>
<dbReference type="Pfam" id="PF00063">
    <property type="entry name" value="Myosin_head"/>
    <property type="match status" value="1"/>
</dbReference>
<keyword evidence="18" id="KW-1185">Reference proteome</keyword>
<reference evidence="19" key="1">
    <citation type="submission" date="2025-08" db="UniProtKB">
        <authorList>
            <consortium name="RefSeq"/>
        </authorList>
    </citation>
    <scope>IDENTIFICATION</scope>
    <source>
        <tissue evidence="19">White muscle</tissue>
    </source>
</reference>
<dbReference type="Gene3D" id="1.10.10.820">
    <property type="match status" value="1"/>
</dbReference>
<dbReference type="Gene3D" id="1.20.58.530">
    <property type="match status" value="1"/>
</dbReference>
<feature type="region of interest" description="Disordered" evidence="13">
    <location>
        <begin position="491"/>
        <end position="511"/>
    </location>
</feature>
<feature type="region of interest" description="Disordered" evidence="13">
    <location>
        <begin position="1404"/>
        <end position="1429"/>
    </location>
</feature>
<dbReference type="InterPro" id="IPR038185">
    <property type="entry name" value="MyTH4_dom_sf"/>
</dbReference>
<dbReference type="InterPro" id="IPR001452">
    <property type="entry name" value="SH3_domain"/>
</dbReference>
<keyword evidence="10 12" id="KW-0009">Actin-binding</keyword>
<feature type="compositionally biased region" description="Basic and acidic residues" evidence="13">
    <location>
        <begin position="1929"/>
        <end position="1952"/>
    </location>
</feature>
<evidence type="ECO:0000259" key="17">
    <source>
        <dbReference type="PROSITE" id="PS51456"/>
    </source>
</evidence>
<dbReference type="Pfam" id="PF00612">
    <property type="entry name" value="IQ"/>
    <property type="match status" value="2"/>
</dbReference>